<dbReference type="RefSeq" id="WP_008505711.1">
    <property type="nucleotide sequence ID" value="NZ_CM001403.1"/>
</dbReference>
<feature type="chain" id="PRO_5003558351" description="Acyloxyacyl hydrolase" evidence="1">
    <location>
        <begin position="24"/>
        <end position="390"/>
    </location>
</feature>
<dbReference type="Proteomes" id="UP000002774">
    <property type="component" value="Chromosome"/>
</dbReference>
<evidence type="ECO:0000313" key="3">
    <source>
        <dbReference type="Proteomes" id="UP000002774"/>
    </source>
</evidence>
<dbReference type="EMBL" id="CM001403">
    <property type="protein sequence ID" value="EHQ25828.1"/>
    <property type="molecule type" value="Genomic_DNA"/>
</dbReference>
<dbReference type="HOGENOM" id="CLU_721300_0_0_10"/>
<dbReference type="eggNOG" id="ENOG502ZZUI">
    <property type="taxonomic scope" value="Bacteria"/>
</dbReference>
<dbReference type="STRING" id="714943.Mucpa_1671"/>
<protein>
    <recommendedName>
        <fullName evidence="4">Acyloxyacyl hydrolase</fullName>
    </recommendedName>
</protein>
<keyword evidence="1" id="KW-0732">Signal</keyword>
<feature type="signal peptide" evidence="1">
    <location>
        <begin position="1"/>
        <end position="23"/>
    </location>
</feature>
<dbReference type="OrthoDB" id="627554at2"/>
<proteinExistence type="predicted"/>
<reference evidence="2" key="1">
    <citation type="submission" date="2011-09" db="EMBL/GenBank/DDBJ databases">
        <title>The permanent draft genome of Mucilaginibacter paludis DSM 18603.</title>
        <authorList>
            <consortium name="US DOE Joint Genome Institute (JGI-PGF)"/>
            <person name="Lucas S."/>
            <person name="Han J."/>
            <person name="Lapidus A."/>
            <person name="Bruce D."/>
            <person name="Goodwin L."/>
            <person name="Pitluck S."/>
            <person name="Peters L."/>
            <person name="Kyrpides N."/>
            <person name="Mavromatis K."/>
            <person name="Ivanova N."/>
            <person name="Mikhailova N."/>
            <person name="Held B."/>
            <person name="Detter J.C."/>
            <person name="Tapia R."/>
            <person name="Han C."/>
            <person name="Land M."/>
            <person name="Hauser L."/>
            <person name="Markowitz V."/>
            <person name="Cheng J.-F."/>
            <person name="Hugenholtz P."/>
            <person name="Woyke T."/>
            <person name="Wu D."/>
            <person name="Tindall B."/>
            <person name="Brambilla E."/>
            <person name="Klenk H.-P."/>
            <person name="Eisen J.A."/>
        </authorList>
    </citation>
    <scope>NUCLEOTIDE SEQUENCE [LARGE SCALE GENOMIC DNA]</scope>
    <source>
        <strain evidence="2">DSM 18603</strain>
    </source>
</reference>
<gene>
    <name evidence="2" type="ORF">Mucpa_1671</name>
</gene>
<dbReference type="Pfam" id="PF09411">
    <property type="entry name" value="PagL"/>
    <property type="match status" value="1"/>
</dbReference>
<evidence type="ECO:0008006" key="4">
    <source>
        <dbReference type="Google" id="ProtNLM"/>
    </source>
</evidence>
<dbReference type="Gene3D" id="2.40.160.20">
    <property type="match status" value="1"/>
</dbReference>
<dbReference type="AlphaFoldDB" id="H1Y6I4"/>
<evidence type="ECO:0000256" key="1">
    <source>
        <dbReference type="SAM" id="SignalP"/>
    </source>
</evidence>
<keyword evidence="3" id="KW-1185">Reference proteome</keyword>
<name>H1Y6I4_9SPHI</name>
<evidence type="ECO:0000313" key="2">
    <source>
        <dbReference type="EMBL" id="EHQ25828.1"/>
    </source>
</evidence>
<dbReference type="InterPro" id="IPR018550">
    <property type="entry name" value="Lipid-A_deacylase-rel"/>
</dbReference>
<sequence length="390" mass="43585">MVKKLFFSVAVYLLILFSNDVNAQYKNSVEITPIASLKVFSADSTLRGSSWGLEATYRINMADNKADWVKMLNVASIDISASYRNLESIYLAKNFASKGFLGNYYGIVSKVDFCIAESNKTKILLTPGFGLGYATQTFYTNNNPLVGSHINFTAQVGLKVIAALSPSVRLVGGLDLYHFSNAAFKLSNYGVNSINASIGIDKDINISAPSTSKNLFQHYTKHSFEFGVDIGRRGLVQEGGGIYGQTAINQKKATSMLYQSGLYAGYNYRLNPVLSLRAGVDAVYYYKTFEVNNFYATYQELGTSYDRVRAGVSLGTELWLGKVSIPLNFGHYFHFKTFTPTNTKTYFPPDFYWTFGARYYLKPWVAIEAKQYLHRTQADFAGLGLIFKIR</sequence>
<organism evidence="2 3">
    <name type="scientific">Mucilaginibacter paludis DSM 18603</name>
    <dbReference type="NCBI Taxonomy" id="714943"/>
    <lineage>
        <taxon>Bacteria</taxon>
        <taxon>Pseudomonadati</taxon>
        <taxon>Bacteroidota</taxon>
        <taxon>Sphingobacteriia</taxon>
        <taxon>Sphingobacteriales</taxon>
        <taxon>Sphingobacteriaceae</taxon>
        <taxon>Mucilaginibacter</taxon>
    </lineage>
</organism>
<accession>H1Y6I4</accession>